<proteinExistence type="predicted"/>
<accession>A0A562ULG5</accession>
<evidence type="ECO:0000313" key="3">
    <source>
        <dbReference type="Proteomes" id="UP000321617"/>
    </source>
</evidence>
<evidence type="ECO:0000313" key="2">
    <source>
        <dbReference type="EMBL" id="TWJ06449.1"/>
    </source>
</evidence>
<evidence type="ECO:0000256" key="1">
    <source>
        <dbReference type="SAM" id="MobiDB-lite"/>
    </source>
</evidence>
<gene>
    <name evidence="2" type="ORF">LX16_5185</name>
</gene>
<keyword evidence="3" id="KW-1185">Reference proteome</keyword>
<dbReference type="EMBL" id="VLLL01000012">
    <property type="protein sequence ID" value="TWJ06449.1"/>
    <property type="molecule type" value="Genomic_DNA"/>
</dbReference>
<feature type="region of interest" description="Disordered" evidence="1">
    <location>
        <begin position="153"/>
        <end position="188"/>
    </location>
</feature>
<dbReference type="AlphaFoldDB" id="A0A562ULG5"/>
<organism evidence="2 3">
    <name type="scientific">Stackebrandtia albiflava</name>
    <dbReference type="NCBI Taxonomy" id="406432"/>
    <lineage>
        <taxon>Bacteria</taxon>
        <taxon>Bacillati</taxon>
        <taxon>Actinomycetota</taxon>
        <taxon>Actinomycetes</taxon>
        <taxon>Glycomycetales</taxon>
        <taxon>Glycomycetaceae</taxon>
        <taxon>Stackebrandtia</taxon>
    </lineage>
</organism>
<sequence length="188" mass="20349">MWQWLNRRMDVTPESGVRDGYSHRMAAGDDSEITELIGVYHADGGLLGELSYVVGKLRGTAHCGLCDITHRGLGRKPEWDRMVQDSGVPFTLLHRNECDEPIRAACSGRTPCVLARTGSGLTHVLGAAELDACGKDVTAFKVALTAALTAHGFRLPDRPLPGQDPPRDHPADQGDTADRDDPTGDRHS</sequence>
<protein>
    <submittedName>
        <fullName evidence="2">Uncharacterized protein</fullName>
    </submittedName>
</protein>
<reference evidence="2 3" key="1">
    <citation type="journal article" date="2013" name="Stand. Genomic Sci.">
        <title>Genomic Encyclopedia of Type Strains, Phase I: The one thousand microbial genomes (KMG-I) project.</title>
        <authorList>
            <person name="Kyrpides N.C."/>
            <person name="Woyke T."/>
            <person name="Eisen J.A."/>
            <person name="Garrity G."/>
            <person name="Lilburn T.G."/>
            <person name="Beck B.J."/>
            <person name="Whitman W.B."/>
            <person name="Hugenholtz P."/>
            <person name="Klenk H.P."/>
        </authorList>
    </citation>
    <scope>NUCLEOTIDE SEQUENCE [LARGE SCALE GENOMIC DNA]</scope>
    <source>
        <strain evidence="2 3">DSM 45044</strain>
    </source>
</reference>
<dbReference type="Proteomes" id="UP000321617">
    <property type="component" value="Unassembled WGS sequence"/>
</dbReference>
<feature type="compositionally biased region" description="Basic and acidic residues" evidence="1">
    <location>
        <begin position="165"/>
        <end position="188"/>
    </location>
</feature>
<name>A0A562ULG5_9ACTN</name>
<comment type="caution">
    <text evidence="2">The sequence shown here is derived from an EMBL/GenBank/DDBJ whole genome shotgun (WGS) entry which is preliminary data.</text>
</comment>